<organism evidence="2 3">
    <name type="scientific">Actinocatenispora comari</name>
    <dbReference type="NCBI Taxonomy" id="2807577"/>
    <lineage>
        <taxon>Bacteria</taxon>
        <taxon>Bacillati</taxon>
        <taxon>Actinomycetota</taxon>
        <taxon>Actinomycetes</taxon>
        <taxon>Micromonosporales</taxon>
        <taxon>Micromonosporaceae</taxon>
        <taxon>Actinocatenispora</taxon>
    </lineage>
</organism>
<name>A0A8J4EPD1_9ACTN</name>
<evidence type="ECO:0000256" key="1">
    <source>
        <dbReference type="SAM" id="MobiDB-lite"/>
    </source>
</evidence>
<evidence type="ECO:0000313" key="2">
    <source>
        <dbReference type="EMBL" id="GIL28629.1"/>
    </source>
</evidence>
<dbReference type="Proteomes" id="UP000614996">
    <property type="component" value="Unassembled WGS sequence"/>
</dbReference>
<reference evidence="3" key="1">
    <citation type="journal article" date="2021" name="Int. J. Syst. Evol. Microbiol.">
        <title>Actinocatenispora comari sp. nov., an endophytic actinomycete isolated from aerial parts of Comarum salesowianum.</title>
        <authorList>
            <person name="Oyunbileg N."/>
            <person name="Iizaka Y."/>
            <person name="Hamada M."/>
            <person name="Davaapurev B.O."/>
            <person name="Fukumoto A."/>
            <person name="Tsetseg B."/>
            <person name="Kato F."/>
            <person name="Tamura T."/>
            <person name="Batkhuu J."/>
            <person name="Anzai Y."/>
        </authorList>
    </citation>
    <scope>NUCLEOTIDE SEQUENCE [LARGE SCALE GENOMIC DNA]</scope>
    <source>
        <strain evidence="3">NUM-2625</strain>
    </source>
</reference>
<feature type="region of interest" description="Disordered" evidence="1">
    <location>
        <begin position="63"/>
        <end position="91"/>
    </location>
</feature>
<dbReference type="RefSeq" id="WP_207126347.1">
    <property type="nucleotide sequence ID" value="NZ_BOPO01000075.1"/>
</dbReference>
<protein>
    <submittedName>
        <fullName evidence="2">Uncharacterized protein</fullName>
    </submittedName>
</protein>
<proteinExistence type="predicted"/>
<keyword evidence="3" id="KW-1185">Reference proteome</keyword>
<sequence>MTPDRPALARTPAEARLRLELTACPVCFERETRWRLVSTGTVAGVALERYAGRCGRCGTAREADFRSPDEVPSDEPGGTEPPTRFGAGRPSELLDPAEWLEAATLTEAAAEQRLAVESVQQRRAGLEYARDAVVEAMRFLPVDGDRVPDESVFSPLGRQVLAVDPRRLTRGWMQAMRDGYEALLAEIDDRR</sequence>
<dbReference type="AlphaFoldDB" id="A0A8J4EPD1"/>
<accession>A0A8J4EPD1</accession>
<comment type="caution">
    <text evidence="2">The sequence shown here is derived from an EMBL/GenBank/DDBJ whole genome shotgun (WGS) entry which is preliminary data.</text>
</comment>
<gene>
    <name evidence="2" type="ORF">NUM_38830</name>
</gene>
<evidence type="ECO:0000313" key="3">
    <source>
        <dbReference type="Proteomes" id="UP000614996"/>
    </source>
</evidence>
<dbReference type="EMBL" id="BOPO01000075">
    <property type="protein sequence ID" value="GIL28629.1"/>
    <property type="molecule type" value="Genomic_DNA"/>
</dbReference>